<comment type="similarity">
    <text evidence="1 2">Belongs to the UPF0102 family.</text>
</comment>
<dbReference type="Gene3D" id="3.40.1350.10">
    <property type="match status" value="1"/>
</dbReference>
<protein>
    <recommendedName>
        <fullName evidence="2">UPF0102 protein E2F49_12565</fullName>
    </recommendedName>
</protein>
<dbReference type="GO" id="GO:0003676">
    <property type="term" value="F:nucleic acid binding"/>
    <property type="evidence" value="ECO:0007669"/>
    <property type="project" value="InterPro"/>
</dbReference>
<name>A0A4R5U6V8_9GAMM</name>
<keyword evidence="4" id="KW-1185">Reference proteome</keyword>
<dbReference type="Pfam" id="PF02021">
    <property type="entry name" value="UPF0102"/>
    <property type="match status" value="1"/>
</dbReference>
<dbReference type="PANTHER" id="PTHR34039">
    <property type="entry name" value="UPF0102 PROTEIN YRAN"/>
    <property type="match status" value="1"/>
</dbReference>
<reference evidence="3 4" key="1">
    <citation type="submission" date="2019-03" db="EMBL/GenBank/DDBJ databases">
        <title>Luteimonas zhaokaii sp.nov., isolated from the rectal contents of Plateau pika in Yushu, Qinghai Province, China.</title>
        <authorList>
            <person name="Zhang G."/>
        </authorList>
    </citation>
    <scope>NUCLEOTIDE SEQUENCE [LARGE SCALE GENOMIC DNA]</scope>
    <source>
        <strain evidence="3 4">THG-MD21</strain>
    </source>
</reference>
<organism evidence="3 4">
    <name type="scientific">Luteimonas terrae</name>
    <dbReference type="NCBI Taxonomy" id="1530191"/>
    <lineage>
        <taxon>Bacteria</taxon>
        <taxon>Pseudomonadati</taxon>
        <taxon>Pseudomonadota</taxon>
        <taxon>Gammaproteobacteria</taxon>
        <taxon>Lysobacterales</taxon>
        <taxon>Lysobacteraceae</taxon>
        <taxon>Luteimonas</taxon>
    </lineage>
</organism>
<dbReference type="InterPro" id="IPR003509">
    <property type="entry name" value="UPF0102_YraN-like"/>
</dbReference>
<dbReference type="RefSeq" id="WP_133394216.1">
    <property type="nucleotide sequence ID" value="NZ_SMTG01000005.1"/>
</dbReference>
<dbReference type="InterPro" id="IPR011335">
    <property type="entry name" value="Restrct_endonuc-II-like"/>
</dbReference>
<dbReference type="HAMAP" id="MF_00048">
    <property type="entry name" value="UPF0102"/>
    <property type="match status" value="1"/>
</dbReference>
<evidence type="ECO:0000256" key="2">
    <source>
        <dbReference type="HAMAP-Rule" id="MF_00048"/>
    </source>
</evidence>
<dbReference type="Proteomes" id="UP000295543">
    <property type="component" value="Unassembled WGS sequence"/>
</dbReference>
<evidence type="ECO:0000313" key="4">
    <source>
        <dbReference type="Proteomes" id="UP000295543"/>
    </source>
</evidence>
<accession>A0A4R5U6V8</accession>
<dbReference type="EMBL" id="SMTG01000005">
    <property type="protein sequence ID" value="TDK30026.1"/>
    <property type="molecule type" value="Genomic_DNA"/>
</dbReference>
<dbReference type="PANTHER" id="PTHR34039:SF1">
    <property type="entry name" value="UPF0102 PROTEIN YRAN"/>
    <property type="match status" value="1"/>
</dbReference>
<dbReference type="AlphaFoldDB" id="A0A4R5U6V8"/>
<dbReference type="NCBIfam" id="TIGR00252">
    <property type="entry name" value="YraN family protein"/>
    <property type="match status" value="1"/>
</dbReference>
<dbReference type="OrthoDB" id="9794876at2"/>
<sequence>MNDRRRDGAAVERAAAAHLQAAGLRPLAANVGFRGGELDLVMLDARAASRVVVFVEVRHRKSAAFGGGAASIDAGKRRKLVFAAQQFLLQHASLRDLPCRFDVVDASGPADAPALRWIEDAFRADD</sequence>
<dbReference type="InterPro" id="IPR011856">
    <property type="entry name" value="tRNA_endonuc-like_dom_sf"/>
</dbReference>
<dbReference type="NCBIfam" id="NF009150">
    <property type="entry name" value="PRK12497.1-3"/>
    <property type="match status" value="1"/>
</dbReference>
<comment type="caution">
    <text evidence="3">The sequence shown here is derived from an EMBL/GenBank/DDBJ whole genome shotgun (WGS) entry which is preliminary data.</text>
</comment>
<evidence type="ECO:0000313" key="3">
    <source>
        <dbReference type="EMBL" id="TDK30026.1"/>
    </source>
</evidence>
<gene>
    <name evidence="3" type="ORF">E2F49_12565</name>
</gene>
<proteinExistence type="inferred from homology"/>
<dbReference type="SUPFAM" id="SSF52980">
    <property type="entry name" value="Restriction endonuclease-like"/>
    <property type="match status" value="1"/>
</dbReference>
<evidence type="ECO:0000256" key="1">
    <source>
        <dbReference type="ARBA" id="ARBA00006738"/>
    </source>
</evidence>